<feature type="region of interest" description="Disordered" evidence="1">
    <location>
        <begin position="274"/>
        <end position="296"/>
    </location>
</feature>
<comment type="caution">
    <text evidence="2">The sequence shown here is derived from an EMBL/GenBank/DDBJ whole genome shotgun (WGS) entry which is preliminary data.</text>
</comment>
<dbReference type="AlphaFoldDB" id="A0A9D6LUP0"/>
<protein>
    <recommendedName>
        <fullName evidence="4">Dockerin domain-containing protein</fullName>
    </recommendedName>
</protein>
<feature type="non-terminal residue" evidence="2">
    <location>
        <position position="1"/>
    </location>
</feature>
<gene>
    <name evidence="2" type="ORF">HY220_04470</name>
</gene>
<evidence type="ECO:0000313" key="2">
    <source>
        <dbReference type="EMBL" id="MBI3627965.1"/>
    </source>
</evidence>
<evidence type="ECO:0000256" key="1">
    <source>
        <dbReference type="SAM" id="MobiDB-lite"/>
    </source>
</evidence>
<dbReference type="GO" id="GO:0000272">
    <property type="term" value="P:polysaccharide catabolic process"/>
    <property type="evidence" value="ECO:0007669"/>
    <property type="project" value="InterPro"/>
</dbReference>
<dbReference type="InterPro" id="IPR002105">
    <property type="entry name" value="Dockerin_1_rpt"/>
</dbReference>
<accession>A0A9D6LUP0</accession>
<dbReference type="EMBL" id="JACQCQ010000017">
    <property type="protein sequence ID" value="MBI3627965.1"/>
    <property type="molecule type" value="Genomic_DNA"/>
</dbReference>
<evidence type="ECO:0008006" key="4">
    <source>
        <dbReference type="Google" id="ProtNLM"/>
    </source>
</evidence>
<evidence type="ECO:0000313" key="3">
    <source>
        <dbReference type="Proteomes" id="UP000808388"/>
    </source>
</evidence>
<dbReference type="Proteomes" id="UP000808388">
    <property type="component" value="Unassembled WGS sequence"/>
</dbReference>
<dbReference type="InterPro" id="IPR018247">
    <property type="entry name" value="EF_Hand_1_Ca_BS"/>
</dbReference>
<dbReference type="SUPFAM" id="SSF63446">
    <property type="entry name" value="Type I dockerin domain"/>
    <property type="match status" value="1"/>
</dbReference>
<dbReference type="PROSITE" id="PS00018">
    <property type="entry name" value="EF_HAND_1"/>
    <property type="match status" value="1"/>
</dbReference>
<proteinExistence type="predicted"/>
<sequence>LSASTSLALTIPTNVWNATTRTLTSFGTLAADVWASVTRTLTGSSLSSGSLATLSDVQTATSSLVSQLSGWTVTMSDQSALQAGKTYRTKITILNAQGVATNAASTPTVTLYDADRNVVVSNVSMTNIGTGIYEYTYLTSSGSSQGVWETVASTEVTSGKTLTTNDYWIVSGSPAQVIINSVTANSQSDISASVTITNEGLAGYEYQYAWCVVTDINNACGGGDDTYYASAAKFINAGADFNTNLTATVPSDGTYYFKLLVYFGTERSGSSRSFTVGAVTPPPSPQPTRDTSGGGGGAAVLQAVSTTCKDGDRSGDLNNDGKVNLVDFSILLAFWGTSPPFRNPCSDINQDRKVNMVDFSILFAQWGTTGVPYNPK</sequence>
<reference evidence="2" key="1">
    <citation type="submission" date="2020-07" db="EMBL/GenBank/DDBJ databases">
        <title>Huge and variable diversity of episymbiotic CPR bacteria and DPANN archaea in groundwater ecosystems.</title>
        <authorList>
            <person name="He C.Y."/>
            <person name="Keren R."/>
            <person name="Whittaker M."/>
            <person name="Farag I.F."/>
            <person name="Doudna J."/>
            <person name="Cate J.H.D."/>
            <person name="Banfield J.F."/>
        </authorList>
    </citation>
    <scope>NUCLEOTIDE SEQUENCE</scope>
    <source>
        <strain evidence="2">NC_groundwater_972_Pr1_S-0.2um_49_27</strain>
    </source>
</reference>
<dbReference type="GO" id="GO:0004553">
    <property type="term" value="F:hydrolase activity, hydrolyzing O-glycosyl compounds"/>
    <property type="evidence" value="ECO:0007669"/>
    <property type="project" value="InterPro"/>
</dbReference>
<dbReference type="Pfam" id="PF00404">
    <property type="entry name" value="Dockerin_1"/>
    <property type="match status" value="1"/>
</dbReference>
<dbReference type="CDD" id="cd14254">
    <property type="entry name" value="Dockerin_II"/>
    <property type="match status" value="1"/>
</dbReference>
<dbReference type="InterPro" id="IPR036439">
    <property type="entry name" value="Dockerin_dom_sf"/>
</dbReference>
<dbReference type="Gene3D" id="1.10.1330.10">
    <property type="entry name" value="Dockerin domain"/>
    <property type="match status" value="1"/>
</dbReference>
<organism evidence="2 3">
    <name type="scientific">Candidatus Sungiibacteriota bacterium</name>
    <dbReference type="NCBI Taxonomy" id="2750080"/>
    <lineage>
        <taxon>Bacteria</taxon>
        <taxon>Candidatus Sungiibacteriota</taxon>
    </lineage>
</organism>
<name>A0A9D6LUP0_9BACT</name>